<dbReference type="GO" id="GO:0004777">
    <property type="term" value="F:succinate-semialdehyde dehydrogenase (NAD+) activity"/>
    <property type="evidence" value="ECO:0007669"/>
    <property type="project" value="TreeGrafter"/>
</dbReference>
<dbReference type="FunFam" id="3.40.309.10:FF:000004">
    <property type="entry name" value="Succinate-semialdehyde dehydrogenase I"/>
    <property type="match status" value="1"/>
</dbReference>
<evidence type="ECO:0000313" key="6">
    <source>
        <dbReference type="EMBL" id="GIG53804.1"/>
    </source>
</evidence>
<evidence type="ECO:0000256" key="3">
    <source>
        <dbReference type="PROSITE-ProRule" id="PRU10007"/>
    </source>
</evidence>
<dbReference type="EMBL" id="BONR01000001">
    <property type="protein sequence ID" value="GIG53804.1"/>
    <property type="molecule type" value="Genomic_DNA"/>
</dbReference>
<evidence type="ECO:0000256" key="2">
    <source>
        <dbReference type="ARBA" id="ARBA00023002"/>
    </source>
</evidence>
<evidence type="ECO:0000313" key="7">
    <source>
        <dbReference type="Proteomes" id="UP000652354"/>
    </source>
</evidence>
<dbReference type="Gene3D" id="3.40.309.10">
    <property type="entry name" value="Aldehyde Dehydrogenase, Chain A, domain 2"/>
    <property type="match status" value="1"/>
</dbReference>
<dbReference type="PANTHER" id="PTHR43353">
    <property type="entry name" value="SUCCINATE-SEMIALDEHYDE DEHYDROGENASE, MITOCHONDRIAL"/>
    <property type="match status" value="1"/>
</dbReference>
<dbReference type="InterPro" id="IPR029510">
    <property type="entry name" value="Ald_DH_CS_GLU"/>
</dbReference>
<feature type="domain" description="Aldehyde dehydrogenase" evidence="5">
    <location>
        <begin position="23"/>
        <end position="482"/>
    </location>
</feature>
<keyword evidence="2 4" id="KW-0560">Oxidoreductase</keyword>
<evidence type="ECO:0000256" key="4">
    <source>
        <dbReference type="RuleBase" id="RU003345"/>
    </source>
</evidence>
<dbReference type="PANTHER" id="PTHR43353:SF5">
    <property type="entry name" value="SUCCINATE-SEMIALDEHYDE DEHYDROGENASE, MITOCHONDRIAL"/>
    <property type="match status" value="1"/>
</dbReference>
<name>A0A919Q1A5_9MICO</name>
<organism evidence="6 7">
    <name type="scientific">Demequina activiva</name>
    <dbReference type="NCBI Taxonomy" id="1582364"/>
    <lineage>
        <taxon>Bacteria</taxon>
        <taxon>Bacillati</taxon>
        <taxon>Actinomycetota</taxon>
        <taxon>Actinomycetes</taxon>
        <taxon>Micrococcales</taxon>
        <taxon>Demequinaceae</taxon>
        <taxon>Demequina</taxon>
    </lineage>
</organism>
<comment type="similarity">
    <text evidence="1 4">Belongs to the aldehyde dehydrogenase family.</text>
</comment>
<sequence length="487" mass="50927">MTADHENAVLKAVPEGLFIGGQWRSASDGATLDVTDPATGDTLRTIASAGAADGIAALDAAHEAFPAWAATPARDRGEILRRAFDLVTERADDLALLMTLEMGKPLSGSQGEVTYGAEFLRWFSEEAARISGRYGANPEGTGRTIVSQHPVGPCFLITPWNFPLAMATRKIAPALAAGCTVVVKPASSTPLTTMMVASLLEEAGVPAGVVNVIPSAHSSEVSEPIVRDPRLRKLSFTGSTAVGASLLEQSAPGILRTSMELGGNAPFVVFEDADLDAAVDGAIQAKFRNIGQACTAANRFIVHRDVADDFARRVTERVASMQVGRGTEQDVEIGPLIDADALEKVSRLVDDAVAKGATLLAGGAAVDGDGAFYAPTVLTDVPDDADLLEEEIFGPVLAIQTFTSEEEAVAMANDTQFGLVAYAYTESLARGQRMIDALETGMLGLNMGVISNASAPFGGVKMSGLGREGGAEGIHEYLQTKYTMTPA</sequence>
<dbReference type="FunFam" id="3.40.605.10:FF:000026">
    <property type="entry name" value="Aldehyde dehydrogenase, putative"/>
    <property type="match status" value="1"/>
</dbReference>
<feature type="active site" evidence="3">
    <location>
        <position position="260"/>
    </location>
</feature>
<comment type="caution">
    <text evidence="6">The sequence shown here is derived from an EMBL/GenBank/DDBJ whole genome shotgun (WGS) entry which is preliminary data.</text>
</comment>
<proteinExistence type="inferred from homology"/>
<protein>
    <submittedName>
        <fullName evidence="6">NAD-dependent succinate-semialdehyde dehydrogenase</fullName>
    </submittedName>
</protein>
<dbReference type="GO" id="GO:0009450">
    <property type="term" value="P:gamma-aminobutyric acid catabolic process"/>
    <property type="evidence" value="ECO:0007669"/>
    <property type="project" value="TreeGrafter"/>
</dbReference>
<dbReference type="InterPro" id="IPR015590">
    <property type="entry name" value="Aldehyde_DH_dom"/>
</dbReference>
<dbReference type="Pfam" id="PF00171">
    <property type="entry name" value="Aldedh"/>
    <property type="match status" value="1"/>
</dbReference>
<evidence type="ECO:0000256" key="1">
    <source>
        <dbReference type="ARBA" id="ARBA00009986"/>
    </source>
</evidence>
<dbReference type="InterPro" id="IPR050740">
    <property type="entry name" value="Aldehyde_DH_Superfamily"/>
</dbReference>
<dbReference type="FunFam" id="3.40.605.10:FF:000005">
    <property type="entry name" value="Succinate-semialdehyde dehydrogenase I"/>
    <property type="match status" value="1"/>
</dbReference>
<dbReference type="SUPFAM" id="SSF53720">
    <property type="entry name" value="ALDH-like"/>
    <property type="match status" value="1"/>
</dbReference>
<dbReference type="InterPro" id="IPR016163">
    <property type="entry name" value="Ald_DH_C"/>
</dbReference>
<dbReference type="CDD" id="cd07103">
    <property type="entry name" value="ALDH_F5_SSADH_GabD"/>
    <property type="match status" value="1"/>
</dbReference>
<dbReference type="RefSeq" id="WP_203653228.1">
    <property type="nucleotide sequence ID" value="NZ_BONR01000001.1"/>
</dbReference>
<dbReference type="InterPro" id="IPR016161">
    <property type="entry name" value="Ald_DH/histidinol_DH"/>
</dbReference>
<dbReference type="AlphaFoldDB" id="A0A919Q1A5"/>
<gene>
    <name evidence="6" type="ORF">Dac01nite_05560</name>
</gene>
<accession>A0A919Q1A5</accession>
<dbReference type="Proteomes" id="UP000652354">
    <property type="component" value="Unassembled WGS sequence"/>
</dbReference>
<dbReference type="PROSITE" id="PS00687">
    <property type="entry name" value="ALDEHYDE_DEHYDR_GLU"/>
    <property type="match status" value="1"/>
</dbReference>
<dbReference type="InterPro" id="IPR016162">
    <property type="entry name" value="Ald_DH_N"/>
</dbReference>
<reference evidence="6" key="1">
    <citation type="submission" date="2021-01" db="EMBL/GenBank/DDBJ databases">
        <title>Whole genome shotgun sequence of Demequina activiva NBRC 110675.</title>
        <authorList>
            <person name="Komaki H."/>
            <person name="Tamura T."/>
        </authorList>
    </citation>
    <scope>NUCLEOTIDE SEQUENCE</scope>
    <source>
        <strain evidence="6">NBRC 110675</strain>
    </source>
</reference>
<keyword evidence="7" id="KW-1185">Reference proteome</keyword>
<evidence type="ECO:0000259" key="5">
    <source>
        <dbReference type="Pfam" id="PF00171"/>
    </source>
</evidence>
<dbReference type="Gene3D" id="3.40.605.10">
    <property type="entry name" value="Aldehyde Dehydrogenase, Chain A, domain 1"/>
    <property type="match status" value="1"/>
</dbReference>